<dbReference type="CDD" id="cd17569">
    <property type="entry name" value="REC_HupR-like"/>
    <property type="match status" value="1"/>
</dbReference>
<dbReference type="Proteomes" id="UP000006329">
    <property type="component" value="Unassembled WGS sequence"/>
</dbReference>
<dbReference type="SUPFAM" id="SSF55073">
    <property type="entry name" value="Nucleotide cyclase"/>
    <property type="match status" value="1"/>
</dbReference>
<sequence length="569" mass="64907">MNENKNSQEENEGQRPAILLVDDEPSILKGLKEQLKLEFGSDFDIEIAEDAESAWEILEECIERGIDVPVVVCDQVMPGMNGDELLIRIHNKKPNIRKIMLTGQASADAVGNALNHANLYRYLSKPWDSNDLILTIREALKSYFSDLYLWELNRKLETTLLYDRETGRPNLESLRKILDERESQGIRSTLAVIRIESSTSTTQHFGVVVYHKVLNHFLSFLSSFMGESGSLFYLYQDEVAVLSEIEEGKFHSLLVAFRILLRSEYIEAEGISFRVNVSIGVATHQSSLYYKARIAMMHAARNGELELMHYSNAMEAGDQYQINLILGRKLNYAISVGNVIPYFQGIYDNKSEKITKFECLARIQDGDRVYSPVSFISIARSTGIIRLLTPIMIEKSIRYFAQYPEYSFSVNISESDLEKKGFAFWVISRLQHYEIEPNRLTLEILETDRLRGGERGLETLKELKEYGCKIAIDDFGVDQSNFERLMEIDPDFIKIDGKFIQGIHLSKIPYLLASAMTEMAHRIGAKVIAEFVAGKGEFDTVRSLGVEYCQGYYIMEPAPEIFPIPRIPL</sequence>
<feature type="domain" description="Response regulatory" evidence="2">
    <location>
        <begin position="17"/>
        <end position="140"/>
    </location>
</feature>
<dbReference type="Gene3D" id="3.40.50.2300">
    <property type="match status" value="1"/>
</dbReference>
<protein>
    <submittedName>
        <fullName evidence="4">Cyclic diguanylate phosphodiesterase (EAL) domain protein</fullName>
    </submittedName>
</protein>
<evidence type="ECO:0000259" key="2">
    <source>
        <dbReference type="PROSITE" id="PS50110"/>
    </source>
</evidence>
<dbReference type="InterPro" id="IPR011006">
    <property type="entry name" value="CheY-like_superfamily"/>
</dbReference>
<dbReference type="InterPro" id="IPR035919">
    <property type="entry name" value="EAL_sf"/>
</dbReference>
<dbReference type="InterPro" id="IPR001789">
    <property type="entry name" value="Sig_transdc_resp-reg_receiver"/>
</dbReference>
<dbReference type="RefSeq" id="WP_004475713.1">
    <property type="nucleotide sequence ID" value="NZ_AHON02000032.1"/>
</dbReference>
<gene>
    <name evidence="4" type="ORF">LEP1GSC179_1855</name>
</gene>
<dbReference type="AlphaFoldDB" id="A0A0E2BGU1"/>
<evidence type="ECO:0000259" key="3">
    <source>
        <dbReference type="PROSITE" id="PS50883"/>
    </source>
</evidence>
<accession>A0A0E2BGU1</accession>
<dbReference type="GO" id="GO:0000160">
    <property type="term" value="P:phosphorelay signal transduction system"/>
    <property type="evidence" value="ECO:0007669"/>
    <property type="project" value="InterPro"/>
</dbReference>
<dbReference type="Gene3D" id="3.30.70.270">
    <property type="match status" value="1"/>
</dbReference>
<keyword evidence="1" id="KW-0597">Phosphoprotein</keyword>
<dbReference type="PANTHER" id="PTHR33121">
    <property type="entry name" value="CYCLIC DI-GMP PHOSPHODIESTERASE PDEF"/>
    <property type="match status" value="1"/>
</dbReference>
<dbReference type="CDD" id="cd01948">
    <property type="entry name" value="EAL"/>
    <property type="match status" value="1"/>
</dbReference>
<dbReference type="SMART" id="SM00052">
    <property type="entry name" value="EAL"/>
    <property type="match status" value="1"/>
</dbReference>
<keyword evidence="5" id="KW-1185">Reference proteome</keyword>
<comment type="caution">
    <text evidence="4">The sequence shown here is derived from an EMBL/GenBank/DDBJ whole genome shotgun (WGS) entry which is preliminary data.</text>
</comment>
<evidence type="ECO:0000313" key="4">
    <source>
        <dbReference type="EMBL" id="EKO34364.1"/>
    </source>
</evidence>
<dbReference type="InterPro" id="IPR043128">
    <property type="entry name" value="Rev_trsase/Diguanyl_cyclase"/>
</dbReference>
<proteinExistence type="predicted"/>
<organism evidence="4 5">
    <name type="scientific">Leptospira santarosai str. MOR084</name>
    <dbReference type="NCBI Taxonomy" id="1049984"/>
    <lineage>
        <taxon>Bacteria</taxon>
        <taxon>Pseudomonadati</taxon>
        <taxon>Spirochaetota</taxon>
        <taxon>Spirochaetia</taxon>
        <taxon>Leptospirales</taxon>
        <taxon>Leptospiraceae</taxon>
        <taxon>Leptospira</taxon>
    </lineage>
</organism>
<dbReference type="Pfam" id="PF00563">
    <property type="entry name" value="EAL"/>
    <property type="match status" value="1"/>
</dbReference>
<dbReference type="EMBL" id="AHON02000032">
    <property type="protein sequence ID" value="EKO34364.1"/>
    <property type="molecule type" value="Genomic_DNA"/>
</dbReference>
<dbReference type="SMART" id="SM00267">
    <property type="entry name" value="GGDEF"/>
    <property type="match status" value="1"/>
</dbReference>
<dbReference type="SMART" id="SM00448">
    <property type="entry name" value="REC"/>
    <property type="match status" value="1"/>
</dbReference>
<dbReference type="PROSITE" id="PS50110">
    <property type="entry name" value="RESPONSE_REGULATORY"/>
    <property type="match status" value="1"/>
</dbReference>
<dbReference type="InterPro" id="IPR050706">
    <property type="entry name" value="Cyclic-di-GMP_PDE-like"/>
</dbReference>
<evidence type="ECO:0000313" key="5">
    <source>
        <dbReference type="Proteomes" id="UP000006329"/>
    </source>
</evidence>
<evidence type="ECO:0000256" key="1">
    <source>
        <dbReference type="PROSITE-ProRule" id="PRU00169"/>
    </source>
</evidence>
<dbReference type="InterPro" id="IPR001633">
    <property type="entry name" value="EAL_dom"/>
</dbReference>
<feature type="domain" description="EAL" evidence="3">
    <location>
        <begin position="323"/>
        <end position="569"/>
    </location>
</feature>
<name>A0A0E2BGU1_9LEPT</name>
<dbReference type="Gene3D" id="3.20.20.450">
    <property type="entry name" value="EAL domain"/>
    <property type="match status" value="1"/>
</dbReference>
<dbReference type="GO" id="GO:0071111">
    <property type="term" value="F:cyclic-guanylate-specific phosphodiesterase activity"/>
    <property type="evidence" value="ECO:0007669"/>
    <property type="project" value="InterPro"/>
</dbReference>
<dbReference type="InterPro" id="IPR000160">
    <property type="entry name" value="GGDEF_dom"/>
</dbReference>
<dbReference type="Pfam" id="PF00072">
    <property type="entry name" value="Response_reg"/>
    <property type="match status" value="1"/>
</dbReference>
<dbReference type="SUPFAM" id="SSF141868">
    <property type="entry name" value="EAL domain-like"/>
    <property type="match status" value="1"/>
</dbReference>
<dbReference type="PANTHER" id="PTHR33121:SF71">
    <property type="entry name" value="OXYGEN SENSOR PROTEIN DOSP"/>
    <property type="match status" value="1"/>
</dbReference>
<reference evidence="4" key="1">
    <citation type="submission" date="2012-10" db="EMBL/GenBank/DDBJ databases">
        <authorList>
            <person name="Harkins D.M."/>
            <person name="Durkin A.S."/>
            <person name="Brinkac L.M."/>
            <person name="Haft D.H."/>
            <person name="Selengut J.D."/>
            <person name="Sanka R."/>
            <person name="DePew J."/>
            <person name="Purushe J."/>
            <person name="Matthias M.A."/>
            <person name="Vinetz J.M."/>
            <person name="Sutton G.G."/>
            <person name="Nierman W.C."/>
            <person name="Fouts D.E."/>
        </authorList>
    </citation>
    <scope>NUCLEOTIDE SEQUENCE [LARGE SCALE GENOMIC DNA]</scope>
    <source>
        <strain evidence="4">MOR084</strain>
    </source>
</reference>
<dbReference type="SUPFAM" id="SSF52172">
    <property type="entry name" value="CheY-like"/>
    <property type="match status" value="1"/>
</dbReference>
<feature type="modified residue" description="4-aspartylphosphate" evidence="1">
    <location>
        <position position="74"/>
    </location>
</feature>
<dbReference type="InterPro" id="IPR029787">
    <property type="entry name" value="Nucleotide_cyclase"/>
</dbReference>
<dbReference type="PROSITE" id="PS50883">
    <property type="entry name" value="EAL"/>
    <property type="match status" value="1"/>
</dbReference>